<feature type="region of interest" description="Disordered" evidence="1">
    <location>
        <begin position="3566"/>
        <end position="3594"/>
    </location>
</feature>
<gene>
    <name evidence="3" type="ORF">Cfor_08601</name>
</gene>
<feature type="compositionally biased region" description="Polar residues" evidence="1">
    <location>
        <begin position="656"/>
        <end position="671"/>
    </location>
</feature>
<dbReference type="Proteomes" id="UP000502823">
    <property type="component" value="Unassembled WGS sequence"/>
</dbReference>
<feature type="region of interest" description="Disordered" evidence="1">
    <location>
        <begin position="1129"/>
        <end position="1150"/>
    </location>
</feature>
<feature type="region of interest" description="Disordered" evidence="1">
    <location>
        <begin position="710"/>
        <end position="729"/>
    </location>
</feature>
<feature type="compositionally biased region" description="Polar residues" evidence="1">
    <location>
        <begin position="710"/>
        <end position="722"/>
    </location>
</feature>
<evidence type="ECO:0000313" key="3">
    <source>
        <dbReference type="EMBL" id="GFG36331.1"/>
    </source>
</evidence>
<dbReference type="PRINTS" id="PR00109">
    <property type="entry name" value="TYRKINASE"/>
</dbReference>
<dbReference type="Gene3D" id="3.30.200.20">
    <property type="entry name" value="Phosphorylase Kinase, domain 1"/>
    <property type="match status" value="1"/>
</dbReference>
<reference evidence="4" key="1">
    <citation type="submission" date="2020-01" db="EMBL/GenBank/DDBJ databases">
        <title>Draft genome sequence of the Termite Coptotermes fromosanus.</title>
        <authorList>
            <person name="Itakura S."/>
            <person name="Yosikawa Y."/>
            <person name="Umezawa K."/>
        </authorList>
    </citation>
    <scope>NUCLEOTIDE SEQUENCE [LARGE SCALE GENOMIC DNA]</scope>
</reference>
<feature type="region of interest" description="Disordered" evidence="1">
    <location>
        <begin position="1626"/>
        <end position="1654"/>
    </location>
</feature>
<feature type="compositionally biased region" description="Basic and acidic residues" evidence="1">
    <location>
        <begin position="3278"/>
        <end position="3287"/>
    </location>
</feature>
<feature type="compositionally biased region" description="Basic and acidic residues" evidence="1">
    <location>
        <begin position="2490"/>
        <end position="2499"/>
    </location>
</feature>
<feature type="region of interest" description="Disordered" evidence="1">
    <location>
        <begin position="643"/>
        <end position="671"/>
    </location>
</feature>
<organism evidence="3 4">
    <name type="scientific">Coptotermes formosanus</name>
    <name type="common">Formosan subterranean termite</name>
    <dbReference type="NCBI Taxonomy" id="36987"/>
    <lineage>
        <taxon>Eukaryota</taxon>
        <taxon>Metazoa</taxon>
        <taxon>Ecdysozoa</taxon>
        <taxon>Arthropoda</taxon>
        <taxon>Hexapoda</taxon>
        <taxon>Insecta</taxon>
        <taxon>Pterygota</taxon>
        <taxon>Neoptera</taxon>
        <taxon>Polyneoptera</taxon>
        <taxon>Dictyoptera</taxon>
        <taxon>Blattodea</taxon>
        <taxon>Blattoidea</taxon>
        <taxon>Termitoidae</taxon>
        <taxon>Rhinotermitidae</taxon>
        <taxon>Coptotermes</taxon>
    </lineage>
</organism>
<feature type="compositionally biased region" description="Polar residues" evidence="1">
    <location>
        <begin position="1695"/>
        <end position="1708"/>
    </location>
</feature>
<dbReference type="PROSITE" id="PS00109">
    <property type="entry name" value="PROTEIN_KINASE_TYR"/>
    <property type="match status" value="1"/>
</dbReference>
<protein>
    <recommendedName>
        <fullName evidence="2">Protein kinase domain-containing protein</fullName>
    </recommendedName>
</protein>
<dbReference type="Gene3D" id="1.10.510.10">
    <property type="entry name" value="Transferase(Phosphotransferase) domain 1"/>
    <property type="match status" value="1"/>
</dbReference>
<feature type="non-terminal residue" evidence="3">
    <location>
        <position position="1"/>
    </location>
</feature>
<evidence type="ECO:0000256" key="1">
    <source>
        <dbReference type="SAM" id="MobiDB-lite"/>
    </source>
</evidence>
<dbReference type="EMBL" id="BLKM01000628">
    <property type="protein sequence ID" value="GFG36331.1"/>
    <property type="molecule type" value="Genomic_DNA"/>
</dbReference>
<feature type="compositionally biased region" description="Basic and acidic residues" evidence="1">
    <location>
        <begin position="1669"/>
        <end position="1689"/>
    </location>
</feature>
<feature type="region of interest" description="Disordered" evidence="1">
    <location>
        <begin position="3159"/>
        <end position="3206"/>
    </location>
</feature>
<dbReference type="PANTHER" id="PTHR24417">
    <property type="entry name" value="SERINE/THREONINE-PROTEIN KINASE LMTK1"/>
    <property type="match status" value="1"/>
</dbReference>
<feature type="compositionally biased region" description="Polar residues" evidence="1">
    <location>
        <begin position="3647"/>
        <end position="3659"/>
    </location>
</feature>
<dbReference type="GO" id="GO:0004672">
    <property type="term" value="F:protein kinase activity"/>
    <property type="evidence" value="ECO:0007669"/>
    <property type="project" value="InterPro"/>
</dbReference>
<dbReference type="PANTHER" id="PTHR24417:SF7">
    <property type="entry name" value="CHROMATIN MODIFICATION-RELATED PROTEIN EAF1"/>
    <property type="match status" value="1"/>
</dbReference>
<feature type="domain" description="Protein kinase" evidence="2">
    <location>
        <begin position="102"/>
        <end position="400"/>
    </location>
</feature>
<feature type="compositionally biased region" description="Polar residues" evidence="1">
    <location>
        <begin position="1140"/>
        <end position="1150"/>
    </location>
</feature>
<feature type="compositionally biased region" description="Low complexity" evidence="1">
    <location>
        <begin position="3582"/>
        <end position="3593"/>
    </location>
</feature>
<feature type="compositionally biased region" description="Polar residues" evidence="1">
    <location>
        <begin position="3264"/>
        <end position="3275"/>
    </location>
</feature>
<feature type="compositionally biased region" description="Polar residues" evidence="1">
    <location>
        <begin position="2635"/>
        <end position="2662"/>
    </location>
</feature>
<sequence>EFTDSTSSHSLSGTGGYVNSGATTTEFTIFPPAHATAATSVSNRLSVPGDRSSIVRFEPLPDIRLPHPHGRRPAAFNSAVSHGLSSQDWFQEPHVNFPRHQLKYLREMGHGWFGRVVEGEAQNIVPEQKTSKVVVKILHEDATTTDQMYFLHEVKPYRELDHPNILKLLGRCLETDPFLVLLEPCPSGDLKSFLSQNIATAEALNQQGITLQMCCNIASGLLHMHNNGFVHTDLAARNCLVTPDLSVKIGDYGTSIETFKEDYYCAGEVALPIRWCAPETLHCTDTTIETKEVTASANVWSLGVVLWEICEFGKLPYSDLNDDEVIVKVLGEGTMHLGLPSLSSPHRQNLIYVGRIKRNMRFHVDECYIGAWSYSRYLLMKLCWSCMPERPPLLQVHSMLNHLHMNRKQYNQDGDSLSLTTDEDFERRWEMFKPNSIPKTDNHVTSPANTPVVQSPTQSTEDSSSRIHPVDDIAPQLSEDSKALILPPAVFESVSASQDSGNLVVDGSSLTPLTTSPQPSLASSSGGEFFLSALQQRHKSPSLQNLRGSIDDLSECTVEITGAAVWQKEDGVDHATEVLEGKENEGSISSGEYREDEVNEAVALEPDFDSWLKGVETTNEEDAKFVRKISEAIRDLDNALALENTSSSSSSEASSKYPSHQSPAKDTTTEQNMVLDFRLARADSGMSSDDKEMIFQLDSLQDDSFLDNAKSTQLENRATDSGTDTEDETWRKRIERGEFSEKVKQKSKSVADLMVLTHIECSDGSDSDPPSLTWSFERGYNGRGSFTSRVRPGLYSRNIPAAFSSESNIHGAVLGEEFKDTLKKLHEAQRECNRTAKSGSVTDSSPLHLFDDVTAVHSETCTAQCCDSNTSKNFLVIDASEEINKQNRVMEIIAVNDNPVNEAVLTCPSTAGPISHSDLVANTEVPYDKVKSIFGTDIENCVSNSRQVPEEDCMYSSVLASSCQDYKYSDIDGGVVNVLQADSDCALPLGAVPHKETAKSVNEYVPQKHVIESSLNNGPNGVSEVQTEVSSHLSVPHQNLFSCDTYDSSTAGSFAANDTFKDIFEMSAGDKTEGDFFKGKCKESNSSPLFASTPYHLYQGMTGINSSHPAMIDGSDLFQNVSDMFSTPCPSKTLNDERSSSYSNSDQVSTPNTLSDSFHFLHDSQKIISDNEQSLEAVNPCDLVTTISSHDAADLFPAVTRNTVPAFNLQEDKSVVSVVIGPCEDYTLDYFKGLKTTYGSEPIEHISTNSENVSLHLRNSSYINDEKLDKVGLGDNEGTLLRDYSIASWDIHLSTAFQEHEAKSDFFDEFSFKSGPNSLTGDGEQVNHNHPNTLNGYLEQQDMLSHAMEDISLDLLKDTRTIENCDQVHTCLKHNVDDADVTLNITKDTSKWTTDKEVSHACHERKSGSAEHGRNNVPGNVLNFLEDSQASESCDKKSDNLRHETVESSAAISKAQERLECDTEVLSGLIQDVNYSRSTELNANEHIADGCSYVLTPDDLLLIQEKLNTSGLCIPSLNFIAATPVPSGRNTPETLTEAIFEVLCDKVETINPVVSNEQVVFFVTKTDEEENLFTSTETFIDGRDEQENESPYVSQPTPEFAARLSVGNLSGDETLVSGVCINGCSPATETDPSTLIDTKPLEKEANTENNGVSPEMELFCSDVLHVVNSKDDSSELHETEREGQNRTDGDIPSGSPGSRETGSQNADETVSGFRPPSHTQILKCRTSSLSSSNPQAFVSTNTPCEEGKKLTVTTESSSGVNPQTKVPFQNEANKEVSATEEHLISIHRQDKPVSSYAFTLESGETTGNSTLNHIGYEDNIVPAKVKQNQATNFDAGLFEWSPEESSMYCEQEQVDVKQIQDPHSVKNIHELLFWENSILEVPRVEDIGSETATVAGHIARPDTEKHEQICNSDLTNCFGAKPCEFSNEVLGRAEKNSEDCSSETSTLEIKDLDFDRNIFKPCVKEITENRNTLGIDYEQVSVMPVEIKNDQSAHAAENVERRNENSEFLNYEEVSAEQIAGKQFKNQDPIQTVAESKEICDRDKVLDVFCTFPSDIFSNKEANRVAAAVDSWKLNDCDSNGHMLMDNILLEERVLSPLMASGQNIKAEESFDTAGEIEDDGEDFGLDVVKHLTPDDERSSDSGFRDKGSLSESCEEVCDEKYNLEDIEAELEDTFNKVRRSSDTAFNCTEKSRDEDQNDRTLEGTETMLLTRRCDEPLDSIKDLNYFDSVYERNSSEITEDKLAVFPDTLGSAERGEGKVQLLRSVEELDVEDKLKQESWELDNSDMMKTTHQFMKTEWDTNSHDDASTGIHQHEVSTVIGDHRTAVLPGNIQGLESSTVNSYISVNQVTKLLETERESQNAEWLNPEPTLHQQQCVTDADLLEHVIKGDTRNILTVTECARDAHLLPLVHSSAAANFATEIHSTDRLVTECGNNRGKTSSSILPHDKTESKVNGHCLISTQNYALNVCRTLSFEEAHMNEDMSTASSKPELESRDLQHAESAQKNTEFLPILGWYLHPQPKSSKCEDIERGPGSLEEYTTLVNSGSSNSHEEGNVKENSYVSFNLDEEFVTAIRNELLDKLPCTRQESQEEESEEDAVIDPDDDFPQEERTDIMIHYNMYPAPLSPILEERESMSSLTTTVSDNYSPLASSNQDAQKSGSDSEPHSPVFVLDPKDAVSRALYEVNAKKFEQEIREALENCSLSSDDSSSMGDNICKESSVLFEDLERQASEDAQGLTLDGKNVVVVRGTNQHPDDDDLLVVNTETNEVTILESPKPKSHLAFVNNRQMLQHSKSVDEHCGSHNAFSDDEMIAGVNSDTFVIDRSKFIDTFDVDSKLGAGKEVSSDNEAYTPDSISPAHVADTPSASTLQSPDTENLLDFFLTPSEKSPPLSCPDSPHGPRESCVYNPSFLHSLSKYPHNPIFEEVQEICLGVANNEAAEIISELESSGIFNNNNNITNEKGIFTTVLPLCEKVSLQDASSFMTSSVNAKSEMLSVDNSSKISEVSRKDLSDDNGNLKTLSAVDRLDCLTAPNRHTFSAKTRDSPENSETENSLHDGGRLLLNETFGVLKSRTESQQSNDGLYEDDDRGWSLPNLEVSVLSTKAPMPSPEEESWKQIPSMLAFSDVNDAITRCCNEHEIFSTANYVPCNSQTKEDDGDLMSTSFSIKGDHDDPECYTPDWESDSDDTNEDDNTSSSSGEFIWKEGDRESSVKAVDISATSITIKPYEGLSDFPMEVIAEEEEDEDDDGGGSSSSGSGTEFIPSAWNSEATPNRSALRSPDKKSDHKKNVSFKKQKYHSVYEYPRETSDSDSEGFDSPTHQHWNSLMLQSTQEPQVDYSSFADWELLDGDVVPDTDMDQDVPTENTAQQQLDFYKLSSVDYDFTNGMLSEDGEFYISSSARPFQFPGESSDVLTSGSQFFPGQLYQMGSKCKPADITVDFVTPDSGIIDITLTDKLSTLKSGVGSYDDDVDTSPSSMSRFVGNFSDSQLSSCSLDGIKQGAWEDEVDCGKYKVDETSVSQGNVCMESVKLQALPCTDILELGKTSDPTNAVLSTSVTSEIILGARPVSTSVGGDKDTEPVLQSPSSPLSPSGLGELRHTRDRLKLDLPVSNTAFVLDPPALGKRRSVETVKGEASLLDSGEETEDSGIESSNGTVTSLTQEVKFPTEDTKKT</sequence>
<accession>A0A6L2PUN7</accession>
<dbReference type="Pfam" id="PF07714">
    <property type="entry name" value="PK_Tyr_Ser-Thr"/>
    <property type="match status" value="1"/>
</dbReference>
<dbReference type="OrthoDB" id="5973359at2759"/>
<dbReference type="SUPFAM" id="SSF56112">
    <property type="entry name" value="Protein kinase-like (PK-like)"/>
    <property type="match status" value="1"/>
</dbReference>
<proteinExistence type="predicted"/>
<feature type="region of interest" description="Disordered" evidence="1">
    <location>
        <begin position="435"/>
        <end position="468"/>
    </location>
</feature>
<feature type="region of interest" description="Disordered" evidence="1">
    <location>
        <begin position="2634"/>
        <end position="2671"/>
    </location>
</feature>
<dbReference type="InterPro" id="IPR008266">
    <property type="entry name" value="Tyr_kinase_AS"/>
</dbReference>
<dbReference type="GO" id="GO:0005524">
    <property type="term" value="F:ATP binding"/>
    <property type="evidence" value="ECO:0007669"/>
    <property type="project" value="InterPro"/>
</dbReference>
<name>A0A6L2PUN7_COPFO</name>
<feature type="compositionally biased region" description="Polar residues" evidence="1">
    <location>
        <begin position="437"/>
        <end position="462"/>
    </location>
</feature>
<feature type="region of interest" description="Disordered" evidence="1">
    <location>
        <begin position="2480"/>
        <end position="2503"/>
    </location>
</feature>
<dbReference type="PROSITE" id="PS50011">
    <property type="entry name" value="PROTEIN_KINASE_DOM"/>
    <property type="match status" value="1"/>
</dbReference>
<evidence type="ECO:0000259" key="2">
    <source>
        <dbReference type="PROSITE" id="PS50011"/>
    </source>
</evidence>
<keyword evidence="4" id="KW-1185">Reference proteome</keyword>
<feature type="region of interest" description="Disordered" evidence="1">
    <location>
        <begin position="3240"/>
        <end position="3290"/>
    </location>
</feature>
<feature type="region of interest" description="Disordered" evidence="1">
    <location>
        <begin position="1669"/>
        <end position="1718"/>
    </location>
</feature>
<dbReference type="InterPro" id="IPR011009">
    <property type="entry name" value="Kinase-like_dom_sf"/>
</dbReference>
<feature type="region of interest" description="Disordered" evidence="1">
    <location>
        <begin position="2585"/>
        <end position="2607"/>
    </location>
</feature>
<comment type="caution">
    <text evidence="3">The sequence shown here is derived from an EMBL/GenBank/DDBJ whole genome shotgun (WGS) entry which is preliminary data.</text>
</comment>
<dbReference type="InterPro" id="IPR001245">
    <property type="entry name" value="Ser-Thr/Tyr_kinase_cat_dom"/>
</dbReference>
<feature type="region of interest" description="Disordered" evidence="1">
    <location>
        <begin position="3623"/>
        <end position="3671"/>
    </location>
</feature>
<feature type="region of interest" description="Disordered" evidence="1">
    <location>
        <begin position="2842"/>
        <end position="2870"/>
    </location>
</feature>
<feature type="compositionally biased region" description="Polar residues" evidence="1">
    <location>
        <begin position="1626"/>
        <end position="1636"/>
    </location>
</feature>
<dbReference type="InParanoid" id="A0A6L2PUN7"/>
<feature type="compositionally biased region" description="Acidic residues" evidence="1">
    <location>
        <begin position="2590"/>
        <end position="2607"/>
    </location>
</feature>
<feature type="compositionally biased region" description="Acidic residues" evidence="1">
    <location>
        <begin position="3180"/>
        <end position="3192"/>
    </location>
</feature>
<dbReference type="InterPro" id="IPR000719">
    <property type="entry name" value="Prot_kinase_dom"/>
</dbReference>
<feature type="compositionally biased region" description="Low complexity" evidence="1">
    <location>
        <begin position="646"/>
        <end position="655"/>
    </location>
</feature>
<feature type="region of interest" description="Disordered" evidence="1">
    <location>
        <begin position="3036"/>
        <end position="3057"/>
    </location>
</feature>
<evidence type="ECO:0000313" key="4">
    <source>
        <dbReference type="Proteomes" id="UP000502823"/>
    </source>
</evidence>